<dbReference type="RefSeq" id="WP_369776943.1">
    <property type="nucleotide sequence ID" value="NZ_CP165727.1"/>
</dbReference>
<sequence>MCLFRYEDDPEPEERVPAGLLYVPVRPGSGAGAVIRLFRTPLGARTAVGFTSTGRLAATLGEGQGWIRLSESVLRELCVPLGASLITVDPTLSAAAAAPAAAPAAAAAPLQPGRLPVQAV</sequence>
<evidence type="ECO:0000313" key="1">
    <source>
        <dbReference type="EMBL" id="XDV62310.1"/>
    </source>
</evidence>
<organism evidence="1">
    <name type="scientific">Streptomyces sp. R33</name>
    <dbReference type="NCBI Taxonomy" id="3238629"/>
    <lineage>
        <taxon>Bacteria</taxon>
        <taxon>Bacillati</taxon>
        <taxon>Actinomycetota</taxon>
        <taxon>Actinomycetes</taxon>
        <taxon>Kitasatosporales</taxon>
        <taxon>Streptomycetaceae</taxon>
        <taxon>Streptomyces</taxon>
    </lineage>
</organism>
<gene>
    <name evidence="1" type="ORF">AB5J51_04825</name>
</gene>
<reference evidence="1" key="1">
    <citation type="submission" date="2024-08" db="EMBL/GenBank/DDBJ databases">
        <authorList>
            <person name="Yu S.T."/>
        </authorList>
    </citation>
    <scope>NUCLEOTIDE SEQUENCE</scope>
    <source>
        <strain evidence="1">R33</strain>
    </source>
</reference>
<accession>A0AB39XWN4</accession>
<protein>
    <submittedName>
        <fullName evidence="1">SAV_915 family protein</fullName>
    </submittedName>
</protein>
<dbReference type="AlphaFoldDB" id="A0AB39XWN4"/>
<name>A0AB39XWN4_9ACTN</name>
<dbReference type="NCBIfam" id="NF042914">
    <property type="entry name" value="SAV915_dom"/>
    <property type="match status" value="1"/>
</dbReference>
<dbReference type="EMBL" id="CP165727">
    <property type="protein sequence ID" value="XDV62310.1"/>
    <property type="molecule type" value="Genomic_DNA"/>
</dbReference>
<proteinExistence type="predicted"/>
<dbReference type="InterPro" id="IPR049975">
    <property type="entry name" value="SAV_915-like_dom"/>
</dbReference>